<name>A0A382HDD0_9ZZZZ</name>
<accession>A0A382HDD0</accession>
<dbReference type="AlphaFoldDB" id="A0A382HDD0"/>
<protein>
    <submittedName>
        <fullName evidence="1">Uncharacterized protein</fullName>
    </submittedName>
</protein>
<feature type="non-terminal residue" evidence="1">
    <location>
        <position position="1"/>
    </location>
</feature>
<reference evidence="1" key="1">
    <citation type="submission" date="2018-05" db="EMBL/GenBank/DDBJ databases">
        <authorList>
            <person name="Lanie J.A."/>
            <person name="Ng W.-L."/>
            <person name="Kazmierczak K.M."/>
            <person name="Andrzejewski T.M."/>
            <person name="Davidsen T.M."/>
            <person name="Wayne K.J."/>
            <person name="Tettelin H."/>
            <person name="Glass J.I."/>
            <person name="Rusch D."/>
            <person name="Podicherti R."/>
            <person name="Tsui H.-C.T."/>
            <person name="Winkler M.E."/>
        </authorList>
    </citation>
    <scope>NUCLEOTIDE SEQUENCE</scope>
</reference>
<proteinExistence type="predicted"/>
<evidence type="ECO:0000313" key="1">
    <source>
        <dbReference type="EMBL" id="SVB85280.1"/>
    </source>
</evidence>
<dbReference type="EMBL" id="UINC01060606">
    <property type="protein sequence ID" value="SVB85280.1"/>
    <property type="molecule type" value="Genomic_DNA"/>
</dbReference>
<sequence length="26" mass="2920">TTAITELKHMGTTSGMKSKTRNWLNI</sequence>
<gene>
    <name evidence="1" type="ORF">METZ01_LOCUS238134</name>
</gene>
<organism evidence="1">
    <name type="scientific">marine metagenome</name>
    <dbReference type="NCBI Taxonomy" id="408172"/>
    <lineage>
        <taxon>unclassified sequences</taxon>
        <taxon>metagenomes</taxon>
        <taxon>ecological metagenomes</taxon>
    </lineage>
</organism>